<dbReference type="InterPro" id="IPR007159">
    <property type="entry name" value="SpoVT-AbrB_dom"/>
</dbReference>
<sequence>MFKGVHHLAVDDKGRLAIPARYRLALAEQCDSQLVITVGPNPCLEIYPLPEFERIVRDIQAMEDREQAETLKQWFVGFAADTEIDKQGRVLLPPMLRKRVQLDGAAVLMGQDSRFDLWAATEWEQRFGEAVDRMPALQSAFRTIRR</sequence>
<dbReference type="GO" id="GO:2000143">
    <property type="term" value="P:negative regulation of DNA-templated transcription initiation"/>
    <property type="evidence" value="ECO:0007669"/>
    <property type="project" value="TreeGrafter"/>
</dbReference>
<reference evidence="9 10" key="1">
    <citation type="submission" date="2018-04" db="EMBL/GenBank/DDBJ databases">
        <title>Genomic Encyclopedia of Type Strains, Phase IV (KMG-IV): sequencing the most valuable type-strain genomes for metagenomic binning, comparative biology and taxonomic classification.</title>
        <authorList>
            <person name="Goeker M."/>
        </authorList>
    </citation>
    <scope>NUCLEOTIDE SEQUENCE [LARGE SCALE GENOMIC DNA]</scope>
    <source>
        <strain evidence="9 10">DSM 104150</strain>
    </source>
</reference>
<dbReference type="CDD" id="cd16321">
    <property type="entry name" value="MraZ_C"/>
    <property type="match status" value="1"/>
</dbReference>
<dbReference type="HAMAP" id="MF_01008">
    <property type="entry name" value="MraZ"/>
    <property type="match status" value="1"/>
</dbReference>
<protein>
    <recommendedName>
        <fullName evidence="1 7">Transcriptional regulator MraZ</fullName>
    </recommendedName>
</protein>
<keyword evidence="3" id="KW-0677">Repeat</keyword>
<keyword evidence="4 7" id="KW-0805">Transcription regulation</keyword>
<feature type="domain" description="SpoVT-AbrB" evidence="8">
    <location>
        <begin position="5"/>
        <end position="51"/>
    </location>
</feature>
<organism evidence="9 10">
    <name type="scientific">Sinimarinibacterium flocculans</name>
    <dbReference type="NCBI Taxonomy" id="985250"/>
    <lineage>
        <taxon>Bacteria</taxon>
        <taxon>Pseudomonadati</taxon>
        <taxon>Pseudomonadota</taxon>
        <taxon>Gammaproteobacteria</taxon>
        <taxon>Nevskiales</taxon>
        <taxon>Nevskiaceae</taxon>
        <taxon>Sinimarinibacterium</taxon>
    </lineage>
</organism>
<comment type="subunit">
    <text evidence="7">Forms oligomers.</text>
</comment>
<accession>A0A318EFH5</accession>
<evidence type="ECO:0000259" key="8">
    <source>
        <dbReference type="PROSITE" id="PS51740"/>
    </source>
</evidence>
<evidence type="ECO:0000313" key="10">
    <source>
        <dbReference type="Proteomes" id="UP000248330"/>
    </source>
</evidence>
<dbReference type="PANTHER" id="PTHR34701:SF1">
    <property type="entry name" value="TRANSCRIPTIONAL REGULATOR MRAZ"/>
    <property type="match status" value="1"/>
</dbReference>
<dbReference type="InterPro" id="IPR020603">
    <property type="entry name" value="MraZ_dom"/>
</dbReference>
<evidence type="ECO:0000256" key="1">
    <source>
        <dbReference type="ARBA" id="ARBA00013860"/>
    </source>
</evidence>
<evidence type="ECO:0000313" key="9">
    <source>
        <dbReference type="EMBL" id="PXV69535.1"/>
    </source>
</evidence>
<dbReference type="PROSITE" id="PS51740">
    <property type="entry name" value="SPOVT_ABRB"/>
    <property type="match status" value="2"/>
</dbReference>
<feature type="domain" description="SpoVT-AbrB" evidence="8">
    <location>
        <begin position="79"/>
        <end position="122"/>
    </location>
</feature>
<dbReference type="GO" id="GO:0003700">
    <property type="term" value="F:DNA-binding transcription factor activity"/>
    <property type="evidence" value="ECO:0007669"/>
    <property type="project" value="UniProtKB-UniRule"/>
</dbReference>
<dbReference type="OrthoDB" id="9807753at2"/>
<dbReference type="InterPro" id="IPR035644">
    <property type="entry name" value="MraZ_C"/>
</dbReference>
<comment type="subcellular location">
    <subcellularLocation>
        <location evidence="7">Cytoplasm</location>
        <location evidence="7">Nucleoid</location>
    </subcellularLocation>
</comment>
<dbReference type="Pfam" id="PF02381">
    <property type="entry name" value="MraZ"/>
    <property type="match status" value="2"/>
</dbReference>
<dbReference type="Gene3D" id="3.40.1550.20">
    <property type="entry name" value="Transcriptional regulator MraZ domain"/>
    <property type="match status" value="1"/>
</dbReference>
<dbReference type="AlphaFoldDB" id="A0A318EFH5"/>
<evidence type="ECO:0000256" key="7">
    <source>
        <dbReference type="HAMAP-Rule" id="MF_01008"/>
    </source>
</evidence>
<dbReference type="InterPro" id="IPR035642">
    <property type="entry name" value="MraZ_N"/>
</dbReference>
<evidence type="ECO:0000256" key="2">
    <source>
        <dbReference type="ARBA" id="ARBA00022490"/>
    </source>
</evidence>
<dbReference type="GO" id="GO:0000976">
    <property type="term" value="F:transcription cis-regulatory region binding"/>
    <property type="evidence" value="ECO:0007669"/>
    <property type="project" value="TreeGrafter"/>
</dbReference>
<dbReference type="CDD" id="cd16320">
    <property type="entry name" value="MraZ_N"/>
    <property type="match status" value="1"/>
</dbReference>
<proteinExistence type="inferred from homology"/>
<evidence type="ECO:0000256" key="3">
    <source>
        <dbReference type="ARBA" id="ARBA00022737"/>
    </source>
</evidence>
<evidence type="ECO:0000256" key="4">
    <source>
        <dbReference type="ARBA" id="ARBA00023015"/>
    </source>
</evidence>
<keyword evidence="2 7" id="KW-0963">Cytoplasm</keyword>
<keyword evidence="6 7" id="KW-0804">Transcription</keyword>
<dbReference type="PANTHER" id="PTHR34701">
    <property type="entry name" value="TRANSCRIPTIONAL REGULATOR MRAZ"/>
    <property type="match status" value="1"/>
</dbReference>
<dbReference type="NCBIfam" id="TIGR00242">
    <property type="entry name" value="division/cell wall cluster transcriptional repressor MraZ"/>
    <property type="match status" value="1"/>
</dbReference>
<dbReference type="Proteomes" id="UP000248330">
    <property type="component" value="Unassembled WGS sequence"/>
</dbReference>
<keyword evidence="5 7" id="KW-0238">DNA-binding</keyword>
<dbReference type="InterPro" id="IPR038619">
    <property type="entry name" value="MraZ_sf"/>
</dbReference>
<dbReference type="GO" id="GO:0005737">
    <property type="term" value="C:cytoplasm"/>
    <property type="evidence" value="ECO:0007669"/>
    <property type="project" value="UniProtKB-UniRule"/>
</dbReference>
<comment type="caution">
    <text evidence="9">The sequence shown here is derived from an EMBL/GenBank/DDBJ whole genome shotgun (WGS) entry which is preliminary data.</text>
</comment>
<dbReference type="EMBL" id="QICN01000003">
    <property type="protein sequence ID" value="PXV69535.1"/>
    <property type="molecule type" value="Genomic_DNA"/>
</dbReference>
<dbReference type="GO" id="GO:0009295">
    <property type="term" value="C:nucleoid"/>
    <property type="evidence" value="ECO:0007669"/>
    <property type="project" value="UniProtKB-SubCell"/>
</dbReference>
<dbReference type="RefSeq" id="WP_110264469.1">
    <property type="nucleotide sequence ID" value="NZ_CAKZQT010000021.1"/>
</dbReference>
<keyword evidence="10" id="KW-1185">Reference proteome</keyword>
<gene>
    <name evidence="7" type="primary">mraZ</name>
    <name evidence="9" type="ORF">C8D93_103108</name>
</gene>
<name>A0A318EFH5_9GAMM</name>
<evidence type="ECO:0000256" key="6">
    <source>
        <dbReference type="ARBA" id="ARBA00023163"/>
    </source>
</evidence>
<dbReference type="InterPro" id="IPR037914">
    <property type="entry name" value="SpoVT-AbrB_sf"/>
</dbReference>
<dbReference type="SUPFAM" id="SSF89447">
    <property type="entry name" value="AbrB/MazE/MraZ-like"/>
    <property type="match status" value="1"/>
</dbReference>
<dbReference type="InterPro" id="IPR003444">
    <property type="entry name" value="MraZ"/>
</dbReference>
<evidence type="ECO:0000256" key="5">
    <source>
        <dbReference type="ARBA" id="ARBA00023125"/>
    </source>
</evidence>
<comment type="similarity">
    <text evidence="7">Belongs to the MraZ family.</text>
</comment>